<keyword evidence="8" id="KW-1185">Reference proteome</keyword>
<gene>
    <name evidence="7" type="ORF">SAMN02745206_01795</name>
</gene>
<evidence type="ECO:0000313" key="8">
    <source>
        <dbReference type="Proteomes" id="UP000184076"/>
    </source>
</evidence>
<evidence type="ECO:0000256" key="1">
    <source>
        <dbReference type="ARBA" id="ARBA00003640"/>
    </source>
</evidence>
<dbReference type="Pfam" id="PF03750">
    <property type="entry name" value="Csm2_III-A"/>
    <property type="match status" value="1"/>
</dbReference>
<sequence>MNGGRQNEGIGRFKGELSDLKKLSMERLVEIADAVGAAISRKVKTNQIRRFLDGTRKVEAELKNNLPFEKVKDQIILLRPKLAYAAGRHEDVKELAEILDAAVKSAAQTQENFTKFLRFMESIIAYHRFHGGRD</sequence>
<keyword evidence="4" id="KW-0694">RNA-binding</keyword>
<protein>
    <recommendedName>
        <fullName evidence="3">CRISPR system Cms protein Csm2</fullName>
    </recommendedName>
    <alternativeName>
        <fullName evidence="6">CRISPR type III A-associated protein Csm2</fullName>
    </alternativeName>
</protein>
<reference evidence="8" key="1">
    <citation type="submission" date="2016-11" db="EMBL/GenBank/DDBJ databases">
        <authorList>
            <person name="Varghese N."/>
            <person name="Submissions S."/>
        </authorList>
    </citation>
    <scope>NUCLEOTIDE SEQUENCE [LARGE SCALE GENOMIC DNA]</scope>
    <source>
        <strain evidence="8">DSM 9756</strain>
    </source>
</reference>
<evidence type="ECO:0000256" key="4">
    <source>
        <dbReference type="ARBA" id="ARBA00022884"/>
    </source>
</evidence>
<name>A0A1M5AUY1_9BACT</name>
<evidence type="ECO:0000313" key="7">
    <source>
        <dbReference type="EMBL" id="SHF34044.1"/>
    </source>
</evidence>
<organism evidence="7 8">
    <name type="scientific">Desulfacinum infernum DSM 9756</name>
    <dbReference type="NCBI Taxonomy" id="1121391"/>
    <lineage>
        <taxon>Bacteria</taxon>
        <taxon>Pseudomonadati</taxon>
        <taxon>Thermodesulfobacteriota</taxon>
        <taxon>Syntrophobacteria</taxon>
        <taxon>Syntrophobacterales</taxon>
        <taxon>Syntrophobacteraceae</taxon>
        <taxon>Desulfacinum</taxon>
    </lineage>
</organism>
<evidence type="ECO:0000256" key="3">
    <source>
        <dbReference type="ARBA" id="ARBA00016118"/>
    </source>
</evidence>
<evidence type="ECO:0000256" key="6">
    <source>
        <dbReference type="ARBA" id="ARBA00031723"/>
    </source>
</evidence>
<dbReference type="OrthoDB" id="1862673at2"/>
<accession>A0A1M5AUY1</accession>
<dbReference type="GO" id="GO:0051607">
    <property type="term" value="P:defense response to virus"/>
    <property type="evidence" value="ECO:0007669"/>
    <property type="project" value="UniProtKB-KW"/>
</dbReference>
<evidence type="ECO:0000256" key="2">
    <source>
        <dbReference type="ARBA" id="ARBA00006896"/>
    </source>
</evidence>
<dbReference type="CDD" id="cd09647">
    <property type="entry name" value="Csm2_III-A"/>
    <property type="match status" value="1"/>
</dbReference>
<proteinExistence type="inferred from homology"/>
<dbReference type="AlphaFoldDB" id="A0A1M5AUY1"/>
<dbReference type="EMBL" id="FQVB01000015">
    <property type="protein sequence ID" value="SHF34044.1"/>
    <property type="molecule type" value="Genomic_DNA"/>
</dbReference>
<dbReference type="RefSeq" id="WP_073038655.1">
    <property type="nucleotide sequence ID" value="NZ_FQVB01000015.1"/>
</dbReference>
<keyword evidence="5" id="KW-0051">Antiviral defense</keyword>
<dbReference type="InterPro" id="IPR010149">
    <property type="entry name" value="CRISPR-assoc_prot_Csm2_III-A"/>
</dbReference>
<comment type="function">
    <text evidence="1">This subunit may be involved in monitoring complementarity of crRNA and target RNA.</text>
</comment>
<evidence type="ECO:0000256" key="5">
    <source>
        <dbReference type="ARBA" id="ARBA00023118"/>
    </source>
</evidence>
<dbReference type="GO" id="GO:0003723">
    <property type="term" value="F:RNA binding"/>
    <property type="evidence" value="ECO:0007669"/>
    <property type="project" value="UniProtKB-KW"/>
</dbReference>
<dbReference type="STRING" id="1121391.SAMN02745206_01795"/>
<dbReference type="Proteomes" id="UP000184076">
    <property type="component" value="Unassembled WGS sequence"/>
</dbReference>
<dbReference type="NCBIfam" id="TIGR01870">
    <property type="entry name" value="cas_TM1810_Csm2"/>
    <property type="match status" value="1"/>
</dbReference>
<comment type="similarity">
    <text evidence="2">Belongs to the CRISPR-associated Csm2 family.</text>
</comment>